<feature type="domain" description="Helitron helicase-like" evidence="1">
    <location>
        <begin position="255"/>
        <end position="496"/>
    </location>
</feature>
<dbReference type="AlphaFoldDB" id="A0A167I4Q2"/>
<dbReference type="Pfam" id="PF14214">
    <property type="entry name" value="Helitron_like_N"/>
    <property type="match status" value="1"/>
</dbReference>
<dbReference type="InterPro" id="IPR025476">
    <property type="entry name" value="Helitron_helicase-like"/>
</dbReference>
<name>A0A167I4Q2_CALVF</name>
<sequence length="761" mass="87197">MYPKRKRNLTHHDPDMVCRGMRGNVVTFAISQQDIIHMLCGGLFPRPLAVLSSIIAISFIGLMKLEDVKKNWLKRMFSVRRTTVWNALHWLKENNRFYHDIVLDDQAFYSRIGSLPEDEIPPEILASIRYEDRTIGVDLEDDHYNPDREEPGTTLDIDQDAVVPLRSVGVEDADLTRATNAEIMMHALARLDDHREEGGYAVRHSAAMINDFGKPQDGGVRTEKNPLAAAFISLFPYGEGGPEDEREKDVSFKEHMRWTLRYHDRRFRHHNSWIFVAFGIVQKREALLSAKIQMDRHDFIAASTQLASITIDDLKKAGEEEECRQRPSNPAIVTLRKQLRAVSARVMGSDAARVGLRNHIWGTTFYLGPPSVWFTITPNDLHDPVLQVFAGEDIDMDNFLPTAGPDHNRRALNVARDPYAAAKFFQYIMLAFLHCFFGAQSEHGNRKSVTSQGGRRLAKMTTVSIDPTVGILGEIKAFFAPVETQGKSTLHSHFIIWLANAPSASEMKDLLRDGHFRAKMEAYLDAIIRADIPEIRPHNIQHVMAEPECSYSRPCNPKDESYMIDSRRLETKVARTLQLHTCSTDTCLVDHGNGRQRCKRRAPFTLSNKTRVNESGDWCITRYHPFLNGWNPCIARAMRCNHDLKLLTNGEDTKDLAFYIANYAAKKQGRSYNMMGLLPSKLLYHFQDNAHIGDIRNRNRLMLYRCFNVLNREQEKSASQCVMYLMGWGDVWQSHGYVPLYWNSVMGELYREFPEMSSDFR</sequence>
<evidence type="ECO:0000259" key="1">
    <source>
        <dbReference type="Pfam" id="PF14214"/>
    </source>
</evidence>
<dbReference type="STRING" id="1330018.A0A167I4Q2"/>
<accession>A0A167I4Q2</accession>
<evidence type="ECO:0000313" key="3">
    <source>
        <dbReference type="EMBL" id="KZO92296.1"/>
    </source>
</evidence>
<evidence type="ECO:0000313" key="4">
    <source>
        <dbReference type="Proteomes" id="UP000076738"/>
    </source>
</evidence>
<dbReference type="Pfam" id="PF20209">
    <property type="entry name" value="DUF6570"/>
    <property type="match status" value="1"/>
</dbReference>
<gene>
    <name evidence="3" type="ORF">CALVIDRAFT_487772</name>
</gene>
<dbReference type="Proteomes" id="UP000076738">
    <property type="component" value="Unassembled WGS sequence"/>
</dbReference>
<organism evidence="3 4">
    <name type="scientific">Calocera viscosa (strain TUFC12733)</name>
    <dbReference type="NCBI Taxonomy" id="1330018"/>
    <lineage>
        <taxon>Eukaryota</taxon>
        <taxon>Fungi</taxon>
        <taxon>Dikarya</taxon>
        <taxon>Basidiomycota</taxon>
        <taxon>Agaricomycotina</taxon>
        <taxon>Dacrymycetes</taxon>
        <taxon>Dacrymycetales</taxon>
        <taxon>Dacrymycetaceae</taxon>
        <taxon>Calocera</taxon>
    </lineage>
</organism>
<dbReference type="OrthoDB" id="432234at2759"/>
<reference evidence="3 4" key="1">
    <citation type="journal article" date="2016" name="Mol. Biol. Evol.">
        <title>Comparative Genomics of Early-Diverging Mushroom-Forming Fungi Provides Insights into the Origins of Lignocellulose Decay Capabilities.</title>
        <authorList>
            <person name="Nagy L.G."/>
            <person name="Riley R."/>
            <person name="Tritt A."/>
            <person name="Adam C."/>
            <person name="Daum C."/>
            <person name="Floudas D."/>
            <person name="Sun H."/>
            <person name="Yadav J.S."/>
            <person name="Pangilinan J."/>
            <person name="Larsson K.H."/>
            <person name="Matsuura K."/>
            <person name="Barry K."/>
            <person name="Labutti K."/>
            <person name="Kuo R."/>
            <person name="Ohm R.A."/>
            <person name="Bhattacharya S.S."/>
            <person name="Shirouzu T."/>
            <person name="Yoshinaga Y."/>
            <person name="Martin F.M."/>
            <person name="Grigoriev I.V."/>
            <person name="Hibbett D.S."/>
        </authorList>
    </citation>
    <scope>NUCLEOTIDE SEQUENCE [LARGE SCALE GENOMIC DNA]</scope>
    <source>
        <strain evidence="3 4">TUFC12733</strain>
    </source>
</reference>
<dbReference type="EMBL" id="KV417312">
    <property type="protein sequence ID" value="KZO92296.1"/>
    <property type="molecule type" value="Genomic_DNA"/>
</dbReference>
<dbReference type="InterPro" id="IPR046700">
    <property type="entry name" value="DUF6570"/>
</dbReference>
<keyword evidence="4" id="KW-1185">Reference proteome</keyword>
<feature type="domain" description="DUF6570" evidence="2">
    <location>
        <begin position="16"/>
        <end position="107"/>
    </location>
</feature>
<proteinExistence type="predicted"/>
<evidence type="ECO:0000259" key="2">
    <source>
        <dbReference type="Pfam" id="PF20209"/>
    </source>
</evidence>
<protein>
    <submittedName>
        <fullName evidence="3">Uncharacterized protein</fullName>
    </submittedName>
</protein>